<name>A0A6M1R848_9ACTN</name>
<dbReference type="Proteomes" id="UP000483261">
    <property type="component" value="Unassembled WGS sequence"/>
</dbReference>
<dbReference type="EMBL" id="JAALAA010000005">
    <property type="protein sequence ID" value="NGN92517.1"/>
    <property type="molecule type" value="Genomic_DNA"/>
</dbReference>
<keyword evidence="3" id="KW-1185">Reference proteome</keyword>
<reference evidence="2 3" key="1">
    <citation type="submission" date="2020-02" db="EMBL/GenBank/DDBJ databases">
        <title>Whole-genome analyses of novel actinobacteria.</title>
        <authorList>
            <person name="Sahin N."/>
        </authorList>
    </citation>
    <scope>NUCLEOTIDE SEQUENCE [LARGE SCALE GENOMIC DNA]</scope>
    <source>
        <strain evidence="2 3">KC13</strain>
    </source>
</reference>
<organism evidence="2 3">
    <name type="scientific">Nocardioides turkmenicus</name>
    <dbReference type="NCBI Taxonomy" id="2711220"/>
    <lineage>
        <taxon>Bacteria</taxon>
        <taxon>Bacillati</taxon>
        <taxon>Actinomycetota</taxon>
        <taxon>Actinomycetes</taxon>
        <taxon>Propionibacteriales</taxon>
        <taxon>Nocardioidaceae</taxon>
        <taxon>Nocardioides</taxon>
    </lineage>
</organism>
<sequence>MDRFRYASMAATGRGQRTVERLSPPHAGHACNRQVTIDLYGKVGARLMPLICSDLLADAFELAWDIRALDMRAAPYDLSDLDEGWTPVKIETPSGKREYAERQRESPERAMPIREHLIKECERLLTTSPA</sequence>
<gene>
    <name evidence="2" type="ORF">G5C66_07150</name>
</gene>
<evidence type="ECO:0000313" key="3">
    <source>
        <dbReference type="Proteomes" id="UP000483261"/>
    </source>
</evidence>
<comment type="caution">
    <text evidence="2">The sequence shown here is derived from an EMBL/GenBank/DDBJ whole genome shotgun (WGS) entry which is preliminary data.</text>
</comment>
<feature type="region of interest" description="Disordered" evidence="1">
    <location>
        <begin position="92"/>
        <end position="111"/>
    </location>
</feature>
<dbReference type="AlphaFoldDB" id="A0A6M1R848"/>
<proteinExistence type="predicted"/>
<evidence type="ECO:0000313" key="2">
    <source>
        <dbReference type="EMBL" id="NGN92517.1"/>
    </source>
</evidence>
<accession>A0A6M1R848</accession>
<evidence type="ECO:0000256" key="1">
    <source>
        <dbReference type="SAM" id="MobiDB-lite"/>
    </source>
</evidence>
<feature type="compositionally biased region" description="Basic and acidic residues" evidence="1">
    <location>
        <begin position="94"/>
        <end position="111"/>
    </location>
</feature>
<protein>
    <submittedName>
        <fullName evidence="2">Uncharacterized protein</fullName>
    </submittedName>
</protein>